<dbReference type="OrthoDB" id="3004360at2759"/>
<dbReference type="EMBL" id="MU154551">
    <property type="protein sequence ID" value="KAF9496577.1"/>
    <property type="molecule type" value="Genomic_DNA"/>
</dbReference>
<dbReference type="Pfam" id="PF00270">
    <property type="entry name" value="DEAD"/>
    <property type="match status" value="1"/>
</dbReference>
<protein>
    <recommendedName>
        <fullName evidence="1">DEAD/DEAH-box helicase domain-containing protein</fullName>
    </recommendedName>
</protein>
<reference evidence="2" key="1">
    <citation type="submission" date="2020-11" db="EMBL/GenBank/DDBJ databases">
        <authorList>
            <consortium name="DOE Joint Genome Institute"/>
            <person name="Ahrendt S."/>
            <person name="Riley R."/>
            <person name="Andreopoulos W."/>
            <person name="Labutti K."/>
            <person name="Pangilinan J."/>
            <person name="Ruiz-Duenas F.J."/>
            <person name="Barrasa J.M."/>
            <person name="Sanchez-Garcia M."/>
            <person name="Camarero S."/>
            <person name="Miyauchi S."/>
            <person name="Serrano A."/>
            <person name="Linde D."/>
            <person name="Babiker R."/>
            <person name="Drula E."/>
            <person name="Ayuso-Fernandez I."/>
            <person name="Pacheco R."/>
            <person name="Padilla G."/>
            <person name="Ferreira P."/>
            <person name="Barriuso J."/>
            <person name="Kellner H."/>
            <person name="Castanera R."/>
            <person name="Alfaro M."/>
            <person name="Ramirez L."/>
            <person name="Pisabarro A.G."/>
            <person name="Kuo A."/>
            <person name="Tritt A."/>
            <person name="Lipzen A."/>
            <person name="He G."/>
            <person name="Yan M."/>
            <person name="Ng V."/>
            <person name="Cullen D."/>
            <person name="Martin F."/>
            <person name="Rosso M.-N."/>
            <person name="Henrissat B."/>
            <person name="Hibbett D."/>
            <person name="Martinez A.T."/>
            <person name="Grigoriev I.V."/>
        </authorList>
    </citation>
    <scope>NUCLEOTIDE SEQUENCE</scope>
    <source>
        <strain evidence="2">ATCC 90797</strain>
    </source>
</reference>
<dbReference type="Proteomes" id="UP000807025">
    <property type="component" value="Unassembled WGS sequence"/>
</dbReference>
<gene>
    <name evidence="2" type="ORF">BDN71DRAFT_1389254</name>
</gene>
<evidence type="ECO:0000259" key="1">
    <source>
        <dbReference type="Pfam" id="PF00270"/>
    </source>
</evidence>
<dbReference type="Gene3D" id="3.40.50.300">
    <property type="entry name" value="P-loop containing nucleotide triphosphate hydrolases"/>
    <property type="match status" value="1"/>
</dbReference>
<feature type="domain" description="DEAD/DEAH-box helicase" evidence="1">
    <location>
        <begin position="5"/>
        <end position="70"/>
    </location>
</feature>
<accession>A0A9P6A022</accession>
<sequence length="85" mass="9215">PCLFQIQVAMAIYCDWKDVVACTPTGSGKTLSFWIPLIMVQADGLKKLMIVVTPLNLLGQQNVDDLALVHIQAIAINSENNSVSS</sequence>
<dbReference type="InterPro" id="IPR027417">
    <property type="entry name" value="P-loop_NTPase"/>
</dbReference>
<evidence type="ECO:0000313" key="2">
    <source>
        <dbReference type="EMBL" id="KAF9496577.1"/>
    </source>
</evidence>
<dbReference type="InterPro" id="IPR011545">
    <property type="entry name" value="DEAD/DEAH_box_helicase_dom"/>
</dbReference>
<name>A0A9P6A022_PLEER</name>
<proteinExistence type="predicted"/>
<dbReference type="AlphaFoldDB" id="A0A9P6A022"/>
<dbReference type="SUPFAM" id="SSF52540">
    <property type="entry name" value="P-loop containing nucleoside triphosphate hydrolases"/>
    <property type="match status" value="1"/>
</dbReference>
<feature type="non-terminal residue" evidence="2">
    <location>
        <position position="1"/>
    </location>
</feature>
<comment type="caution">
    <text evidence="2">The sequence shown here is derived from an EMBL/GenBank/DDBJ whole genome shotgun (WGS) entry which is preliminary data.</text>
</comment>
<keyword evidence="3" id="KW-1185">Reference proteome</keyword>
<dbReference type="GO" id="GO:0003676">
    <property type="term" value="F:nucleic acid binding"/>
    <property type="evidence" value="ECO:0007669"/>
    <property type="project" value="InterPro"/>
</dbReference>
<evidence type="ECO:0000313" key="3">
    <source>
        <dbReference type="Proteomes" id="UP000807025"/>
    </source>
</evidence>
<dbReference type="GO" id="GO:0005524">
    <property type="term" value="F:ATP binding"/>
    <property type="evidence" value="ECO:0007669"/>
    <property type="project" value="InterPro"/>
</dbReference>
<organism evidence="2 3">
    <name type="scientific">Pleurotus eryngii</name>
    <name type="common">Boletus of the steppes</name>
    <dbReference type="NCBI Taxonomy" id="5323"/>
    <lineage>
        <taxon>Eukaryota</taxon>
        <taxon>Fungi</taxon>
        <taxon>Dikarya</taxon>
        <taxon>Basidiomycota</taxon>
        <taxon>Agaricomycotina</taxon>
        <taxon>Agaricomycetes</taxon>
        <taxon>Agaricomycetidae</taxon>
        <taxon>Agaricales</taxon>
        <taxon>Pleurotineae</taxon>
        <taxon>Pleurotaceae</taxon>
        <taxon>Pleurotus</taxon>
    </lineage>
</organism>